<dbReference type="Pfam" id="PF09615">
    <property type="entry name" value="Cas_Csy3"/>
    <property type="match status" value="1"/>
</dbReference>
<dbReference type="AlphaFoldDB" id="A0A1U9LJT5"/>
<sequence length="343" mass="37801">MAKKPAAKYAPSILSVERKINVSDAVFFAGKWEKRDQPDTFRPVRIVEKSVLGTISNRVKENSKLNIETPNLQTVDSAALDAQSDTLLVSFSMRILPGVGETSSCNDRDYAEGLKSIVEEYIKTHSLSVLASRYAENIANGRFLWRNRIGAQNIEIIVRTRGSRSDAGPLSFSSRIYSLKGFNGPKSVNDNILTDAIAFGFNDLFGCLIEVRAYVQLGTSQEVFPSQELNLKKDSSKKSKILYSVDYDGGKAAAFHSQKIWNAIRTIDTWYPQDGSGGPTTPIAVEAYGAVTSEAVAYRDVKSGRDFYSLLDNWVLNGTAPDVEDQHYVIAMLIRGGVFSRGS</sequence>
<dbReference type="InterPro" id="IPR013399">
    <property type="entry name" value="CRISPR-assoc_prot_Csy3"/>
</dbReference>
<name>A0A1U9LJT5_9PROT</name>
<accession>A0A1U9LJT5</accession>
<dbReference type="RefSeq" id="WP_077932307.1">
    <property type="nucleotide sequence ID" value="NZ_CP014688.1"/>
</dbReference>
<keyword evidence="1" id="KW-0614">Plasmid</keyword>
<protein>
    <recommendedName>
        <fullName evidence="3">Type I-F CRISPR-associated protein Csy3</fullName>
    </recommendedName>
</protein>
<organism evidence="1 2">
    <name type="scientific">Acetobacter persici</name>
    <dbReference type="NCBI Taxonomy" id="1076596"/>
    <lineage>
        <taxon>Bacteria</taxon>
        <taxon>Pseudomonadati</taxon>
        <taxon>Pseudomonadota</taxon>
        <taxon>Alphaproteobacteria</taxon>
        <taxon>Acetobacterales</taxon>
        <taxon>Acetobacteraceae</taxon>
        <taxon>Acetobacter</taxon>
    </lineage>
</organism>
<reference evidence="1 2" key="1">
    <citation type="submission" date="2016-03" db="EMBL/GenBank/DDBJ databases">
        <title>Acetic acid bacteria sequencing.</title>
        <authorList>
            <person name="Brandt J."/>
            <person name="Jakob F."/>
            <person name="Vogel R.F."/>
        </authorList>
    </citation>
    <scope>NUCLEOTIDE SEQUENCE [LARGE SCALE GENOMIC DNA]</scope>
    <source>
        <strain evidence="1 2">TMW2.1084</strain>
        <plasmid evidence="2">pac1084_1</plasmid>
    </source>
</reference>
<gene>
    <name evidence="1" type="ORF">A0U91_16905</name>
</gene>
<geneLocation type="plasmid" evidence="2">
    <name>pac1084_1</name>
</geneLocation>
<proteinExistence type="predicted"/>
<evidence type="ECO:0000313" key="1">
    <source>
        <dbReference type="EMBL" id="AQT06682.1"/>
    </source>
</evidence>
<evidence type="ECO:0008006" key="3">
    <source>
        <dbReference type="Google" id="ProtNLM"/>
    </source>
</evidence>
<dbReference type="EMBL" id="CP014688">
    <property type="protein sequence ID" value="AQT06682.1"/>
    <property type="molecule type" value="Genomic_DNA"/>
</dbReference>
<dbReference type="NCBIfam" id="TIGR02566">
    <property type="entry name" value="cas_Csy3"/>
    <property type="match status" value="1"/>
</dbReference>
<evidence type="ECO:0000313" key="2">
    <source>
        <dbReference type="Proteomes" id="UP000189055"/>
    </source>
</evidence>
<dbReference type="Proteomes" id="UP000189055">
    <property type="component" value="Plasmid pAC1084_1"/>
</dbReference>
<dbReference type="KEGG" id="aper:A0U91_16905"/>